<reference evidence="3" key="1">
    <citation type="submission" date="2021-06" db="EMBL/GenBank/DDBJ databases">
        <title>44 bacteria genomes isolated from Dapeng, Shenzhen.</title>
        <authorList>
            <person name="Zheng W."/>
            <person name="Yu S."/>
            <person name="Huang Y."/>
        </authorList>
    </citation>
    <scope>NUCLEOTIDE SEQUENCE</scope>
    <source>
        <strain evidence="3">DP5N28-2</strain>
    </source>
</reference>
<accession>A0A953LAN1</accession>
<evidence type="ECO:0000313" key="3">
    <source>
        <dbReference type="EMBL" id="MBY5958873.1"/>
    </source>
</evidence>
<protein>
    <submittedName>
        <fullName evidence="3">Prolyl oligopeptidase family serine peptidase</fullName>
    </submittedName>
</protein>
<name>A0A953LAN1_9BACT</name>
<dbReference type="InterPro" id="IPR001375">
    <property type="entry name" value="Peptidase_S9_cat"/>
</dbReference>
<organism evidence="3 4">
    <name type="scientific">Membranihabitans marinus</name>
    <dbReference type="NCBI Taxonomy" id="1227546"/>
    <lineage>
        <taxon>Bacteria</taxon>
        <taxon>Pseudomonadati</taxon>
        <taxon>Bacteroidota</taxon>
        <taxon>Saprospiria</taxon>
        <taxon>Saprospirales</taxon>
        <taxon>Saprospiraceae</taxon>
        <taxon>Membranihabitans</taxon>
    </lineage>
</organism>
<proteinExistence type="predicted"/>
<keyword evidence="4" id="KW-1185">Reference proteome</keyword>
<dbReference type="RefSeq" id="WP_222580408.1">
    <property type="nucleotide sequence ID" value="NZ_JAHVHU010000010.1"/>
</dbReference>
<gene>
    <name evidence="3" type="ORF">KUV50_12045</name>
</gene>
<dbReference type="EMBL" id="JAHVHU010000010">
    <property type="protein sequence ID" value="MBY5958873.1"/>
    <property type="molecule type" value="Genomic_DNA"/>
</dbReference>
<dbReference type="SUPFAM" id="SSF53474">
    <property type="entry name" value="alpha/beta-Hydrolases"/>
    <property type="match status" value="1"/>
</dbReference>
<dbReference type="GO" id="GO:0008236">
    <property type="term" value="F:serine-type peptidase activity"/>
    <property type="evidence" value="ECO:0007669"/>
    <property type="project" value="InterPro"/>
</dbReference>
<dbReference type="Pfam" id="PF00326">
    <property type="entry name" value="Peptidase_S9"/>
    <property type="match status" value="1"/>
</dbReference>
<feature type="domain" description="Peptidase S9 prolyl oligopeptidase catalytic" evidence="2">
    <location>
        <begin position="72"/>
        <end position="165"/>
    </location>
</feature>
<sequence length="313" mass="35922">MDKNETPIRYDDTRPGHWPEPFEEIKIVSTLDSATQKAWFYKPKDTTPRPLLISLHTWSGDYNQKDTLAKMVLEKDWIYIHPDFRGPNWTSKACCSKYALEDIDQAIDFAIAHANVDTSRIYVNGVSGGGYTALAVYMRSRHPIHTISAWVPISDLAAWFNQSRIRKNGYSDHILACTGSAEKILNVDEAIARSPIYWRTPIRETRLHIYAGVYDGIQGSVPITQSINFYNKLVKDFKARDQTDQINERDEGALVQPEEILYLLEHRKPLKNMGVIGDRKICLQKEHNNISLIIFEGNHEMLPEVAFEILMND</sequence>
<evidence type="ECO:0000313" key="4">
    <source>
        <dbReference type="Proteomes" id="UP000753961"/>
    </source>
</evidence>
<dbReference type="PANTHER" id="PTHR22946">
    <property type="entry name" value="DIENELACTONE HYDROLASE DOMAIN-CONTAINING PROTEIN-RELATED"/>
    <property type="match status" value="1"/>
</dbReference>
<dbReference type="GO" id="GO:0052689">
    <property type="term" value="F:carboxylic ester hydrolase activity"/>
    <property type="evidence" value="ECO:0007669"/>
    <property type="project" value="UniProtKB-ARBA"/>
</dbReference>
<comment type="caution">
    <text evidence="3">The sequence shown here is derived from an EMBL/GenBank/DDBJ whole genome shotgun (WGS) entry which is preliminary data.</text>
</comment>
<dbReference type="GO" id="GO:0006508">
    <property type="term" value="P:proteolysis"/>
    <property type="evidence" value="ECO:0007669"/>
    <property type="project" value="InterPro"/>
</dbReference>
<dbReference type="AlphaFoldDB" id="A0A953LAN1"/>
<evidence type="ECO:0000259" key="2">
    <source>
        <dbReference type="Pfam" id="PF00326"/>
    </source>
</evidence>
<evidence type="ECO:0000256" key="1">
    <source>
        <dbReference type="ARBA" id="ARBA00022801"/>
    </source>
</evidence>
<dbReference type="PANTHER" id="PTHR22946:SF9">
    <property type="entry name" value="POLYKETIDE TRANSFERASE AF380"/>
    <property type="match status" value="1"/>
</dbReference>
<dbReference type="InterPro" id="IPR029058">
    <property type="entry name" value="AB_hydrolase_fold"/>
</dbReference>
<dbReference type="Proteomes" id="UP000753961">
    <property type="component" value="Unassembled WGS sequence"/>
</dbReference>
<dbReference type="InterPro" id="IPR050261">
    <property type="entry name" value="FrsA_esterase"/>
</dbReference>
<keyword evidence="1" id="KW-0378">Hydrolase</keyword>
<dbReference type="Gene3D" id="3.40.50.1820">
    <property type="entry name" value="alpha/beta hydrolase"/>
    <property type="match status" value="1"/>
</dbReference>